<sequence length="82" mass="8924">MTALDDVRECPGCEDPENAQHVMLCPFSKLPFAVGDVVVSCITGFVYCVLKVHGPGWITVAPEWDPDDSLCVSTEDLEKVPT</sequence>
<evidence type="ECO:0000313" key="2">
    <source>
        <dbReference type="Proteomes" id="UP001597391"/>
    </source>
</evidence>
<dbReference type="EMBL" id="JBHUOP010000002">
    <property type="protein sequence ID" value="MFD2840108.1"/>
    <property type="molecule type" value="Genomic_DNA"/>
</dbReference>
<comment type="caution">
    <text evidence="1">The sequence shown here is derived from an EMBL/GenBank/DDBJ whole genome shotgun (WGS) entry which is preliminary data.</text>
</comment>
<proteinExistence type="predicted"/>
<dbReference type="Proteomes" id="UP001597391">
    <property type="component" value="Unassembled WGS sequence"/>
</dbReference>
<organism evidence="1 2">
    <name type="scientific">Populibacterium corticicola</name>
    <dbReference type="NCBI Taxonomy" id="1812826"/>
    <lineage>
        <taxon>Bacteria</taxon>
        <taxon>Bacillati</taxon>
        <taxon>Actinomycetota</taxon>
        <taxon>Actinomycetes</taxon>
        <taxon>Micrococcales</taxon>
        <taxon>Jonesiaceae</taxon>
        <taxon>Populibacterium</taxon>
    </lineage>
</organism>
<keyword evidence="2" id="KW-1185">Reference proteome</keyword>
<reference evidence="2" key="1">
    <citation type="journal article" date="2019" name="Int. J. Syst. Evol. Microbiol.">
        <title>The Global Catalogue of Microorganisms (GCM) 10K type strain sequencing project: providing services to taxonomists for standard genome sequencing and annotation.</title>
        <authorList>
            <consortium name="The Broad Institute Genomics Platform"/>
            <consortium name="The Broad Institute Genome Sequencing Center for Infectious Disease"/>
            <person name="Wu L."/>
            <person name="Ma J."/>
        </authorList>
    </citation>
    <scope>NUCLEOTIDE SEQUENCE [LARGE SCALE GENOMIC DNA]</scope>
    <source>
        <strain evidence="2">KCTC 33576</strain>
    </source>
</reference>
<dbReference type="RefSeq" id="WP_377465780.1">
    <property type="nucleotide sequence ID" value="NZ_JBHUOP010000002.1"/>
</dbReference>
<gene>
    <name evidence="1" type="ORF">ACFSYH_05935</name>
</gene>
<name>A0ABW5XDZ3_9MICO</name>
<accession>A0ABW5XDZ3</accession>
<evidence type="ECO:0000313" key="1">
    <source>
        <dbReference type="EMBL" id="MFD2840108.1"/>
    </source>
</evidence>
<protein>
    <submittedName>
        <fullName evidence="1">Uncharacterized protein</fullName>
    </submittedName>
</protein>